<dbReference type="EMBL" id="ML987196">
    <property type="protein sequence ID" value="KAF2247999.1"/>
    <property type="molecule type" value="Genomic_DNA"/>
</dbReference>
<sequence>MISQRRTAHGSRCYLFPGGWLHDPKSFSAATSKLRLFLFTRSSRLDLFSSRRLRDSNTGRHRDDMDIGWSPRSPFPLDCLLLNWM</sequence>
<dbReference type="RefSeq" id="XP_033683003.1">
    <property type="nucleotide sequence ID" value="XM_033822114.1"/>
</dbReference>
<evidence type="ECO:0000313" key="2">
    <source>
        <dbReference type="Proteomes" id="UP000800094"/>
    </source>
</evidence>
<name>A0A6A6ICN4_9PLEO</name>
<gene>
    <name evidence="1" type="ORF">BU26DRAFT_325460</name>
</gene>
<dbReference type="GeneID" id="54575444"/>
<reference evidence="1" key="1">
    <citation type="journal article" date="2020" name="Stud. Mycol.">
        <title>101 Dothideomycetes genomes: a test case for predicting lifestyles and emergence of pathogens.</title>
        <authorList>
            <person name="Haridas S."/>
            <person name="Albert R."/>
            <person name="Binder M."/>
            <person name="Bloem J."/>
            <person name="Labutti K."/>
            <person name="Salamov A."/>
            <person name="Andreopoulos B."/>
            <person name="Baker S."/>
            <person name="Barry K."/>
            <person name="Bills G."/>
            <person name="Bluhm B."/>
            <person name="Cannon C."/>
            <person name="Castanera R."/>
            <person name="Culley D."/>
            <person name="Daum C."/>
            <person name="Ezra D."/>
            <person name="Gonzalez J."/>
            <person name="Henrissat B."/>
            <person name="Kuo A."/>
            <person name="Liang C."/>
            <person name="Lipzen A."/>
            <person name="Lutzoni F."/>
            <person name="Magnuson J."/>
            <person name="Mondo S."/>
            <person name="Nolan M."/>
            <person name="Ohm R."/>
            <person name="Pangilinan J."/>
            <person name="Park H.-J."/>
            <person name="Ramirez L."/>
            <person name="Alfaro M."/>
            <person name="Sun H."/>
            <person name="Tritt A."/>
            <person name="Yoshinaga Y."/>
            <person name="Zwiers L.-H."/>
            <person name="Turgeon B."/>
            <person name="Goodwin S."/>
            <person name="Spatafora J."/>
            <person name="Crous P."/>
            <person name="Grigoriev I."/>
        </authorList>
    </citation>
    <scope>NUCLEOTIDE SEQUENCE</scope>
    <source>
        <strain evidence="1">CBS 122368</strain>
    </source>
</reference>
<protein>
    <submittedName>
        <fullName evidence="1">Uncharacterized protein</fullName>
    </submittedName>
</protein>
<proteinExistence type="predicted"/>
<dbReference type="AlphaFoldDB" id="A0A6A6ICN4"/>
<accession>A0A6A6ICN4</accession>
<evidence type="ECO:0000313" key="1">
    <source>
        <dbReference type="EMBL" id="KAF2247999.1"/>
    </source>
</evidence>
<organism evidence="1 2">
    <name type="scientific">Trematosphaeria pertusa</name>
    <dbReference type="NCBI Taxonomy" id="390896"/>
    <lineage>
        <taxon>Eukaryota</taxon>
        <taxon>Fungi</taxon>
        <taxon>Dikarya</taxon>
        <taxon>Ascomycota</taxon>
        <taxon>Pezizomycotina</taxon>
        <taxon>Dothideomycetes</taxon>
        <taxon>Pleosporomycetidae</taxon>
        <taxon>Pleosporales</taxon>
        <taxon>Massarineae</taxon>
        <taxon>Trematosphaeriaceae</taxon>
        <taxon>Trematosphaeria</taxon>
    </lineage>
</organism>
<keyword evidence="2" id="KW-1185">Reference proteome</keyword>
<dbReference type="Proteomes" id="UP000800094">
    <property type="component" value="Unassembled WGS sequence"/>
</dbReference>